<dbReference type="KEGG" id="mrub:DEO27_001485"/>
<reference evidence="1" key="1">
    <citation type="submission" date="2019-08" db="EMBL/GenBank/DDBJ databases">
        <title>Comparative genome analysis confer to the adaptation heavy metal polluted environment.</title>
        <authorList>
            <person name="Li Y."/>
        </authorList>
    </citation>
    <scope>NUCLEOTIDE SEQUENCE [LARGE SCALE GENOMIC DNA]</scope>
    <source>
        <strain evidence="1">P1</strain>
    </source>
</reference>
<accession>A0A5C1HS81</accession>
<name>A0A5C1HS81_9SPHI</name>
<evidence type="ECO:0000313" key="2">
    <source>
        <dbReference type="Proteomes" id="UP000251402"/>
    </source>
</evidence>
<evidence type="ECO:0008006" key="3">
    <source>
        <dbReference type="Google" id="ProtNLM"/>
    </source>
</evidence>
<dbReference type="AlphaFoldDB" id="A0A5C1HS81"/>
<dbReference type="RefSeq" id="WP_112575899.1">
    <property type="nucleotide sequence ID" value="NZ_CP043450.1"/>
</dbReference>
<proteinExistence type="predicted"/>
<gene>
    <name evidence="1" type="ORF">DEO27_001485</name>
</gene>
<dbReference type="OrthoDB" id="838358at2"/>
<dbReference type="EMBL" id="CP043450">
    <property type="protein sequence ID" value="QEM08742.1"/>
    <property type="molecule type" value="Genomic_DNA"/>
</dbReference>
<sequence length="138" mass="15949">MSQKKAKIFKSLGNRHIAFDVDAKEDIIAFIKSKPIYNKKFNLIIDVILQNLRVPDLFDKEDIDNKSKDVWAMKFLKGGDNPRIYCKEVRTADKNYVIVAAAVLEKKKNQKNKAKEISLIHQVAENIYTIIEPKKENT</sequence>
<dbReference type="Proteomes" id="UP000251402">
    <property type="component" value="Chromosome"/>
</dbReference>
<protein>
    <recommendedName>
        <fullName evidence="3">Addiction module toxin RelE</fullName>
    </recommendedName>
</protein>
<evidence type="ECO:0000313" key="1">
    <source>
        <dbReference type="EMBL" id="QEM08742.1"/>
    </source>
</evidence>
<organism evidence="1 2">
    <name type="scientific">Mucilaginibacter rubeus</name>
    <dbReference type="NCBI Taxonomy" id="2027860"/>
    <lineage>
        <taxon>Bacteria</taxon>
        <taxon>Pseudomonadati</taxon>
        <taxon>Bacteroidota</taxon>
        <taxon>Sphingobacteriia</taxon>
        <taxon>Sphingobacteriales</taxon>
        <taxon>Sphingobacteriaceae</taxon>
        <taxon>Mucilaginibacter</taxon>
    </lineage>
</organism>
<keyword evidence="2" id="KW-1185">Reference proteome</keyword>